<accession>A0ABV0RK23</accession>
<keyword evidence="3" id="KW-1185">Reference proteome</keyword>
<organism evidence="2 3">
    <name type="scientific">Xenoophorus captivus</name>
    <dbReference type="NCBI Taxonomy" id="1517983"/>
    <lineage>
        <taxon>Eukaryota</taxon>
        <taxon>Metazoa</taxon>
        <taxon>Chordata</taxon>
        <taxon>Craniata</taxon>
        <taxon>Vertebrata</taxon>
        <taxon>Euteleostomi</taxon>
        <taxon>Actinopterygii</taxon>
        <taxon>Neopterygii</taxon>
        <taxon>Teleostei</taxon>
        <taxon>Neoteleostei</taxon>
        <taxon>Acanthomorphata</taxon>
        <taxon>Ovalentaria</taxon>
        <taxon>Atherinomorphae</taxon>
        <taxon>Cyprinodontiformes</taxon>
        <taxon>Goodeidae</taxon>
        <taxon>Xenoophorus</taxon>
    </lineage>
</organism>
<dbReference type="Proteomes" id="UP001434883">
    <property type="component" value="Unassembled WGS sequence"/>
</dbReference>
<reference evidence="2 3" key="1">
    <citation type="submission" date="2021-06" db="EMBL/GenBank/DDBJ databases">
        <authorList>
            <person name="Palmer J.M."/>
        </authorList>
    </citation>
    <scope>NUCLEOTIDE SEQUENCE [LARGE SCALE GENOMIC DNA]</scope>
    <source>
        <strain evidence="2 3">XC_2019</strain>
        <tissue evidence="2">Muscle</tissue>
    </source>
</reference>
<dbReference type="EMBL" id="JAHRIN010046569">
    <property type="protein sequence ID" value="MEQ2207913.1"/>
    <property type="molecule type" value="Genomic_DNA"/>
</dbReference>
<feature type="coiled-coil region" evidence="1">
    <location>
        <begin position="182"/>
        <end position="328"/>
    </location>
</feature>
<protein>
    <submittedName>
        <fullName evidence="2">Uncharacterized protein</fullName>
    </submittedName>
</protein>
<comment type="caution">
    <text evidence="2">The sequence shown here is derived from an EMBL/GenBank/DDBJ whole genome shotgun (WGS) entry which is preliminary data.</text>
</comment>
<evidence type="ECO:0000313" key="3">
    <source>
        <dbReference type="Proteomes" id="UP001434883"/>
    </source>
</evidence>
<evidence type="ECO:0000313" key="2">
    <source>
        <dbReference type="EMBL" id="MEQ2207913.1"/>
    </source>
</evidence>
<sequence length="412" mass="48437">MAQGCESLTYCNVMINLHAHKEALKNICLKLEKEHEELPKTVESHRSENEMLLDENYTLRAPVSSRHTAHENLHLKNQEMTVALDNLETVKDSLKQYFQEVRDHLNKPGESKRQPSKELQYEFQELERVSKQLQCLESKYGRVIKEKEKICQQNEALGTENTEIKKKLVESNTALIKMDNQLQQKARQLENALSLVSSLEQHFKLQSKLSICFESNNAALEIEVQQLNIKLSEYEEAMRIQEKTVNQEIQRIQKFQTIFKDLVARTDKLKTQAQSLKKQNQAYHKEVTETNKKLADTKKALRQKDEQLQQQDQEVQKVQEAIREFQLNRNLIDKKSIVLPHQGHQQEIQDFEVISDDLQEVEWSVDKNQDMQAPKSPENLQKLISELQKLKQTFLKMYKTGTLRYWIPPWIF</sequence>
<proteinExistence type="predicted"/>
<evidence type="ECO:0000256" key="1">
    <source>
        <dbReference type="SAM" id="Coils"/>
    </source>
</evidence>
<keyword evidence="1" id="KW-0175">Coiled coil</keyword>
<gene>
    <name evidence="2" type="ORF">XENOCAPTIV_020981</name>
</gene>
<name>A0ABV0RK23_9TELE</name>